<dbReference type="OrthoDB" id="59969at2"/>
<comment type="caution">
    <text evidence="1">The sequence shown here is derived from an EMBL/GenBank/DDBJ whole genome shotgun (WGS) entry which is preliminary data.</text>
</comment>
<name>A0A553UWC9_9DEIO</name>
<dbReference type="Proteomes" id="UP000316092">
    <property type="component" value="Unassembled WGS sequence"/>
</dbReference>
<gene>
    <name evidence="1" type="ORF">FNU79_11135</name>
</gene>
<dbReference type="RefSeq" id="WP_143720916.1">
    <property type="nucleotide sequence ID" value="NZ_VKDB01000011.1"/>
</dbReference>
<protein>
    <submittedName>
        <fullName evidence="1">Uncharacterized protein</fullName>
    </submittedName>
</protein>
<dbReference type="AlphaFoldDB" id="A0A553UWC9"/>
<proteinExistence type="predicted"/>
<sequence>MKVGLLDVLGARYTRYWTTFLEELGLEVVTPRLPAESAFALGFESLPDAPAQVQLVLGRVIELGQVDLVLLPQTLAVWQDAWASDLTELLPRRISGLPTLRAVPDGGPAMTDAALELGQQLTHNAGQVRLALSKAKPLSLPVREQVPTLSRASQTSVAVIGPASLLRDEFLIGPLRDQLESAGLFAVWASDLPREQLRERGQRFTLPSGKALPAGEADLYGAQQWLEGKGAVRGLIYACTVRDAATFSALTRLEQTAHKPALLLELDPQQPRHFQPQLSAFAAELLAVSPTPLQELS</sequence>
<accession>A0A553UWC9</accession>
<reference evidence="1 2" key="1">
    <citation type="submission" date="2019-07" db="EMBL/GenBank/DDBJ databases">
        <title>Deinococcus detaillus sp. nov., isolated from humus soil in Antarctica.</title>
        <authorList>
            <person name="Zhang K."/>
        </authorList>
    </citation>
    <scope>NUCLEOTIDE SEQUENCE [LARGE SCALE GENOMIC DNA]</scope>
    <source>
        <strain evidence="1 2">H1</strain>
    </source>
</reference>
<evidence type="ECO:0000313" key="2">
    <source>
        <dbReference type="Proteomes" id="UP000316092"/>
    </source>
</evidence>
<organism evidence="1 2">
    <name type="scientific">Deinococcus detaillensis</name>
    <dbReference type="NCBI Taxonomy" id="2592048"/>
    <lineage>
        <taxon>Bacteria</taxon>
        <taxon>Thermotogati</taxon>
        <taxon>Deinococcota</taxon>
        <taxon>Deinococci</taxon>
        <taxon>Deinococcales</taxon>
        <taxon>Deinococcaceae</taxon>
        <taxon>Deinococcus</taxon>
    </lineage>
</organism>
<keyword evidence="2" id="KW-1185">Reference proteome</keyword>
<dbReference type="EMBL" id="VKDB01000011">
    <property type="protein sequence ID" value="TSA84506.1"/>
    <property type="molecule type" value="Genomic_DNA"/>
</dbReference>
<evidence type="ECO:0000313" key="1">
    <source>
        <dbReference type="EMBL" id="TSA84506.1"/>
    </source>
</evidence>